<evidence type="ECO:0000313" key="2">
    <source>
        <dbReference type="EMBL" id="GIJ45186.1"/>
    </source>
</evidence>
<feature type="region of interest" description="Disordered" evidence="1">
    <location>
        <begin position="46"/>
        <end position="101"/>
    </location>
</feature>
<name>A0A8J3YJQ3_9ACTN</name>
<protein>
    <submittedName>
        <fullName evidence="2">Uncharacterized protein</fullName>
    </submittedName>
</protein>
<proteinExistence type="predicted"/>
<sequence>MLAVIPTRSTRRTASPSEGAGTARSVRVVRVRSSLATANVQLMSRSYGGKDQKTLHRKGERHRYHLGLPPRGGAADRGEGTDPAAEERPPAELPFFAHLQK</sequence>
<comment type="caution">
    <text evidence="2">The sequence shown here is derived from an EMBL/GenBank/DDBJ whole genome shotgun (WGS) entry which is preliminary data.</text>
</comment>
<dbReference type="AlphaFoldDB" id="A0A8J3YJQ3"/>
<gene>
    <name evidence="2" type="ORF">Val02_20720</name>
</gene>
<feature type="region of interest" description="Disordered" evidence="1">
    <location>
        <begin position="1"/>
        <end position="25"/>
    </location>
</feature>
<evidence type="ECO:0000256" key="1">
    <source>
        <dbReference type="SAM" id="MobiDB-lite"/>
    </source>
</evidence>
<organism evidence="2 3">
    <name type="scientific">Virgisporangium aliadipatigenens</name>
    <dbReference type="NCBI Taxonomy" id="741659"/>
    <lineage>
        <taxon>Bacteria</taxon>
        <taxon>Bacillati</taxon>
        <taxon>Actinomycetota</taxon>
        <taxon>Actinomycetes</taxon>
        <taxon>Micromonosporales</taxon>
        <taxon>Micromonosporaceae</taxon>
        <taxon>Virgisporangium</taxon>
    </lineage>
</organism>
<accession>A0A8J3YJQ3</accession>
<reference evidence="2" key="1">
    <citation type="submission" date="2021-01" db="EMBL/GenBank/DDBJ databases">
        <title>Whole genome shotgun sequence of Virgisporangium aliadipatigenens NBRC 105644.</title>
        <authorList>
            <person name="Komaki H."/>
            <person name="Tamura T."/>
        </authorList>
    </citation>
    <scope>NUCLEOTIDE SEQUENCE</scope>
    <source>
        <strain evidence="2">NBRC 105644</strain>
    </source>
</reference>
<feature type="compositionally biased region" description="Basic residues" evidence="1">
    <location>
        <begin position="55"/>
        <end position="65"/>
    </location>
</feature>
<dbReference type="EMBL" id="BOPF01000006">
    <property type="protein sequence ID" value="GIJ45186.1"/>
    <property type="molecule type" value="Genomic_DNA"/>
</dbReference>
<evidence type="ECO:0000313" key="3">
    <source>
        <dbReference type="Proteomes" id="UP000619260"/>
    </source>
</evidence>
<keyword evidence="3" id="KW-1185">Reference proteome</keyword>
<dbReference type="Proteomes" id="UP000619260">
    <property type="component" value="Unassembled WGS sequence"/>
</dbReference>
<feature type="compositionally biased region" description="Basic and acidic residues" evidence="1">
    <location>
        <begin position="74"/>
        <end position="90"/>
    </location>
</feature>